<dbReference type="GO" id="GO:1904423">
    <property type="term" value="C:dehydrodolichyl diphosphate synthase complex"/>
    <property type="evidence" value="ECO:0007669"/>
    <property type="project" value="InterPro"/>
</dbReference>
<dbReference type="Proteomes" id="UP000095009">
    <property type="component" value="Unassembled WGS sequence"/>
</dbReference>
<reference evidence="14 15" key="1">
    <citation type="journal article" date="2016" name="Proc. Natl. Acad. Sci. U.S.A.">
        <title>Comparative genomics of biotechnologically important yeasts.</title>
        <authorList>
            <person name="Riley R."/>
            <person name="Haridas S."/>
            <person name="Wolfe K.H."/>
            <person name="Lopes M.R."/>
            <person name="Hittinger C.T."/>
            <person name="Goeker M."/>
            <person name="Salamov A.A."/>
            <person name="Wisecaver J.H."/>
            <person name="Long T.M."/>
            <person name="Calvey C.H."/>
            <person name="Aerts A.L."/>
            <person name="Barry K.W."/>
            <person name="Choi C."/>
            <person name="Clum A."/>
            <person name="Coughlan A.Y."/>
            <person name="Deshpande S."/>
            <person name="Douglass A.P."/>
            <person name="Hanson S.J."/>
            <person name="Klenk H.-P."/>
            <person name="LaButti K.M."/>
            <person name="Lapidus A."/>
            <person name="Lindquist E.A."/>
            <person name="Lipzen A.M."/>
            <person name="Meier-Kolthoff J.P."/>
            <person name="Ohm R.A."/>
            <person name="Otillar R.P."/>
            <person name="Pangilinan J.L."/>
            <person name="Peng Y."/>
            <person name="Rokas A."/>
            <person name="Rosa C.A."/>
            <person name="Scheuner C."/>
            <person name="Sibirny A.A."/>
            <person name="Slot J.C."/>
            <person name="Stielow J.B."/>
            <person name="Sun H."/>
            <person name="Kurtzman C.P."/>
            <person name="Blackwell M."/>
            <person name="Grigoriev I.V."/>
            <person name="Jeffries T.W."/>
        </authorList>
    </citation>
    <scope>NUCLEOTIDE SEQUENCE [LARGE SCALE GENOMIC DNA]</scope>
    <source>
        <strain evidence="14 15">DSM 6958</strain>
    </source>
</reference>
<sequence>MARTYYSPKTYGYSGFKVKGFEIDDIFSAATNPEMMPDSTFDLLKFHIRHIILNHIYNIISFWQRAVYKFNQLVWNFWLILAWIYEVFLGNLAISIFSNPTKHLNPKTILSENPSSVTALKHCMAKLEYIPSHIGVIFKMYDLPSPETSLPEPYQLADGSMIIPTEEEIRSVREQIEESDQKRRDHASEELNRHYEDICNLVVWCILINVRKITIYEKSGKLGQNHTAIMKAIQKKLDSIYYNKSTFGHGADSSLTTIRLNPYFEEVGIRLTTPASKKSLTFPLRLASQTCNPARAEFDYKDKKSHLLCINGLNSDFSFAGGFAGLEIVFLDQTDGRGRIISLTKELSKQAIDRNCDKDLWKTQHSIDDSFILETFQNQIHGFPDLLITYGFSKSLDGYPPLGVMNSAIFYSKIGKGANFNFKIFLKALQFYSKLARNGRIRGKDTS</sequence>
<evidence type="ECO:0000256" key="2">
    <source>
        <dbReference type="ARBA" id="ARBA00004586"/>
    </source>
</evidence>
<proteinExistence type="inferred from homology"/>
<dbReference type="InterPro" id="IPR036424">
    <property type="entry name" value="UPP_synth-like_sf"/>
</dbReference>
<evidence type="ECO:0000256" key="8">
    <source>
        <dbReference type="ARBA" id="ARBA00022824"/>
    </source>
</evidence>
<keyword evidence="9" id="KW-0460">Magnesium</keyword>
<dbReference type="PANTHER" id="PTHR21528">
    <property type="entry name" value="DEHYDRODOLICHYL DIPHOSPHATE SYNTHASE COMPLEX SUBUNIT NUS1"/>
    <property type="match status" value="1"/>
</dbReference>
<evidence type="ECO:0000256" key="7">
    <source>
        <dbReference type="ARBA" id="ARBA00022692"/>
    </source>
</evidence>
<dbReference type="UniPathway" id="UPA00378"/>
<evidence type="ECO:0000256" key="5">
    <source>
        <dbReference type="ARBA" id="ARBA00012596"/>
    </source>
</evidence>
<comment type="subcellular location">
    <subcellularLocation>
        <location evidence="2">Endoplasmic reticulum membrane</location>
    </subcellularLocation>
</comment>
<dbReference type="AlphaFoldDB" id="A0A1E3PSN0"/>
<name>A0A1E3PSN0_9ASCO</name>
<organism evidence="14 15">
    <name type="scientific">Nadsonia fulvescens var. elongata DSM 6958</name>
    <dbReference type="NCBI Taxonomy" id="857566"/>
    <lineage>
        <taxon>Eukaryota</taxon>
        <taxon>Fungi</taxon>
        <taxon>Dikarya</taxon>
        <taxon>Ascomycota</taxon>
        <taxon>Saccharomycotina</taxon>
        <taxon>Dipodascomycetes</taxon>
        <taxon>Dipodascales</taxon>
        <taxon>Dipodascales incertae sedis</taxon>
        <taxon>Nadsonia</taxon>
    </lineage>
</organism>
<dbReference type="GO" id="GO:0045547">
    <property type="term" value="F:ditrans,polycis-polyprenyl diphosphate synthase [(2E,6E)-farnesyl diphosphate specific] activity"/>
    <property type="evidence" value="ECO:0007669"/>
    <property type="project" value="UniProtKB-EC"/>
</dbReference>
<evidence type="ECO:0000256" key="3">
    <source>
        <dbReference type="ARBA" id="ARBA00004922"/>
    </source>
</evidence>
<comment type="similarity">
    <text evidence="4">Belongs to the UPP synthase family.</text>
</comment>
<feature type="transmembrane region" description="Helical" evidence="13">
    <location>
        <begin position="73"/>
        <end position="97"/>
    </location>
</feature>
<evidence type="ECO:0000256" key="13">
    <source>
        <dbReference type="SAM" id="Phobius"/>
    </source>
</evidence>
<evidence type="ECO:0000256" key="1">
    <source>
        <dbReference type="ARBA" id="ARBA00001946"/>
    </source>
</evidence>
<comment type="cofactor">
    <cofactor evidence="1">
        <name>Mg(2+)</name>
        <dbReference type="ChEBI" id="CHEBI:18420"/>
    </cofactor>
</comment>
<gene>
    <name evidence="14" type="ORF">NADFUDRAFT_49060</name>
</gene>
<accession>A0A1E3PSN0</accession>
<dbReference type="PANTHER" id="PTHR21528:SF0">
    <property type="entry name" value="DEHYDRODOLICHYL DIPHOSPHATE SYNTHASE COMPLEX SUBUNIT NUS1"/>
    <property type="match status" value="1"/>
</dbReference>
<evidence type="ECO:0000256" key="6">
    <source>
        <dbReference type="ARBA" id="ARBA00022679"/>
    </source>
</evidence>
<comment type="pathway">
    <text evidence="3">Protein modification; protein glycosylation.</text>
</comment>
<dbReference type="GO" id="GO:0005789">
    <property type="term" value="C:endoplasmic reticulum membrane"/>
    <property type="evidence" value="ECO:0007669"/>
    <property type="project" value="UniProtKB-SubCell"/>
</dbReference>
<keyword evidence="11 13" id="KW-0472">Membrane</keyword>
<protein>
    <recommendedName>
        <fullName evidence="5">ditrans,polycis-polyprenyl diphosphate synthase [(2E,6E)-farnesyldiphosphate specific]</fullName>
        <ecNumber evidence="5">2.5.1.87</ecNumber>
    </recommendedName>
</protein>
<evidence type="ECO:0000256" key="9">
    <source>
        <dbReference type="ARBA" id="ARBA00022842"/>
    </source>
</evidence>
<dbReference type="OrthoDB" id="4088254at2759"/>
<dbReference type="STRING" id="857566.A0A1E3PSN0"/>
<keyword evidence="8" id="KW-0256">Endoplasmic reticulum</keyword>
<evidence type="ECO:0000313" key="14">
    <source>
        <dbReference type="EMBL" id="ODQ68419.1"/>
    </source>
</evidence>
<dbReference type="Gene3D" id="3.40.1180.10">
    <property type="entry name" value="Decaprenyl diphosphate synthase-like"/>
    <property type="match status" value="1"/>
</dbReference>
<comment type="catalytic activity">
    <reaction evidence="12">
        <text>n isopentenyl diphosphate + (2E,6E)-farnesyl diphosphate = a di-trans,poly-cis-polyprenyl diphosphate + n diphosphate</text>
        <dbReference type="Rhea" id="RHEA:53008"/>
        <dbReference type="Rhea" id="RHEA-COMP:19494"/>
        <dbReference type="ChEBI" id="CHEBI:33019"/>
        <dbReference type="ChEBI" id="CHEBI:128769"/>
        <dbReference type="ChEBI" id="CHEBI:136960"/>
        <dbReference type="ChEBI" id="CHEBI:175763"/>
        <dbReference type="EC" id="2.5.1.87"/>
    </reaction>
</comment>
<dbReference type="InterPro" id="IPR038887">
    <property type="entry name" value="Nus1/NgBR"/>
</dbReference>
<keyword evidence="7 13" id="KW-0812">Transmembrane</keyword>
<dbReference type="EMBL" id="KV454406">
    <property type="protein sequence ID" value="ODQ68419.1"/>
    <property type="molecule type" value="Genomic_DNA"/>
</dbReference>
<keyword evidence="15" id="KW-1185">Reference proteome</keyword>
<evidence type="ECO:0000256" key="11">
    <source>
        <dbReference type="ARBA" id="ARBA00023136"/>
    </source>
</evidence>
<keyword evidence="6" id="KW-0808">Transferase</keyword>
<evidence type="ECO:0000313" key="15">
    <source>
        <dbReference type="Proteomes" id="UP000095009"/>
    </source>
</evidence>
<evidence type="ECO:0000256" key="10">
    <source>
        <dbReference type="ARBA" id="ARBA00022989"/>
    </source>
</evidence>
<keyword evidence="10 13" id="KW-1133">Transmembrane helix</keyword>
<evidence type="ECO:0000256" key="4">
    <source>
        <dbReference type="ARBA" id="ARBA00005432"/>
    </source>
</evidence>
<dbReference type="EC" id="2.5.1.87" evidence="5"/>
<evidence type="ECO:0000256" key="12">
    <source>
        <dbReference type="ARBA" id="ARBA00047353"/>
    </source>
</evidence>